<evidence type="ECO:0000256" key="3">
    <source>
        <dbReference type="ARBA" id="ARBA00023125"/>
    </source>
</evidence>
<keyword evidence="10" id="KW-1185">Reference proteome</keyword>
<dbReference type="PANTHER" id="PTHR46542">
    <property type="entry name" value="X-BOX BINDING PROTEIN 1"/>
    <property type="match status" value="1"/>
</dbReference>
<keyword evidence="3" id="KW-0238">DNA-binding</keyword>
<name>A0A9N9RLS4_9DIPT</name>
<feature type="compositionally biased region" description="Polar residues" evidence="7">
    <location>
        <begin position="217"/>
        <end position="228"/>
    </location>
</feature>
<dbReference type="SUPFAM" id="SSF57959">
    <property type="entry name" value="Leucine zipper domain"/>
    <property type="match status" value="1"/>
</dbReference>
<dbReference type="InterPro" id="IPR004827">
    <property type="entry name" value="bZIP"/>
</dbReference>
<keyword evidence="4" id="KW-0804">Transcription</keyword>
<keyword evidence="5" id="KW-0539">Nucleus</keyword>
<dbReference type="EMBL" id="OU895877">
    <property type="protein sequence ID" value="CAG9799579.1"/>
    <property type="molecule type" value="Genomic_DNA"/>
</dbReference>
<proteinExistence type="predicted"/>
<feature type="compositionally biased region" description="Basic and acidic residues" evidence="7">
    <location>
        <begin position="127"/>
        <end position="137"/>
    </location>
</feature>
<evidence type="ECO:0000259" key="8">
    <source>
        <dbReference type="PROSITE" id="PS50217"/>
    </source>
</evidence>
<evidence type="ECO:0000256" key="7">
    <source>
        <dbReference type="SAM" id="MobiDB-lite"/>
    </source>
</evidence>
<dbReference type="PROSITE" id="PS50217">
    <property type="entry name" value="BZIP"/>
    <property type="match status" value="1"/>
</dbReference>
<evidence type="ECO:0000256" key="1">
    <source>
        <dbReference type="ARBA" id="ARBA00022843"/>
    </source>
</evidence>
<dbReference type="Pfam" id="PF03131">
    <property type="entry name" value="bZIP_Maf"/>
    <property type="match status" value="1"/>
</dbReference>
<dbReference type="Gene3D" id="1.20.5.170">
    <property type="match status" value="1"/>
</dbReference>
<sequence>MITKVLIPRIQKDSSSSDSSSSDITIRAASTPGRKRKLDHLSVEEKIQRKKLKNRVAAQTSRDRKKKQMEEMVVMIEKYEKEISHWKTKFNQMQTKYEKLEKENRKLKVNQSSHNNSSSSSNNNNIVKKDKITHSIPEEHKYTRSFVEDTKKGYDDEYRVDRKVPKEIFSTKNERSESIVEGGATLPSLQELLEDIDLQFDLEELAESLVSELHSNIETDSSVGNSTNAKEESNQLELSGSLVDEQMSRTAEQRMEPAKDCDRSSIDVQMNSSIEHDVQSDLSSETYSMDKIFYEDEIPVVEDECLEIDDTMEESDEICLKLKQTNMDRLISPIPDYDDLKSPHHAISDCGYESQGSPISLHDFHSLNDPQDDLNYLINDLFPALA</sequence>
<dbReference type="InterPro" id="IPR004826">
    <property type="entry name" value="bZIP_Maf"/>
</dbReference>
<evidence type="ECO:0000313" key="10">
    <source>
        <dbReference type="Proteomes" id="UP001153620"/>
    </source>
</evidence>
<feature type="compositionally biased region" description="Low complexity" evidence="7">
    <location>
        <begin position="110"/>
        <end position="125"/>
    </location>
</feature>
<dbReference type="GO" id="GO:0000977">
    <property type="term" value="F:RNA polymerase II transcription regulatory region sequence-specific DNA binding"/>
    <property type="evidence" value="ECO:0007669"/>
    <property type="project" value="TreeGrafter"/>
</dbReference>
<gene>
    <name evidence="9" type="ORF">CHIRRI_LOCUS2544</name>
</gene>
<dbReference type="Proteomes" id="UP001153620">
    <property type="component" value="Chromosome 1"/>
</dbReference>
<dbReference type="SMART" id="SM00338">
    <property type="entry name" value="BRLZ"/>
    <property type="match status" value="1"/>
</dbReference>
<evidence type="ECO:0000256" key="6">
    <source>
        <dbReference type="ARBA" id="ARBA00040165"/>
    </source>
</evidence>
<evidence type="ECO:0000256" key="2">
    <source>
        <dbReference type="ARBA" id="ARBA00023015"/>
    </source>
</evidence>
<keyword evidence="2" id="KW-0805">Transcription regulation</keyword>
<accession>A0A9N9RLS4</accession>
<evidence type="ECO:0000256" key="5">
    <source>
        <dbReference type="ARBA" id="ARBA00023242"/>
    </source>
</evidence>
<feature type="region of interest" description="Disordered" evidence="7">
    <location>
        <begin position="1"/>
        <end position="39"/>
    </location>
</feature>
<dbReference type="OrthoDB" id="20960at2759"/>
<keyword evidence="1" id="KW-0832">Ubl conjugation</keyword>
<reference evidence="9" key="2">
    <citation type="submission" date="2022-10" db="EMBL/GenBank/DDBJ databases">
        <authorList>
            <consortium name="ENA_rothamsted_submissions"/>
            <consortium name="culmorum"/>
            <person name="King R."/>
        </authorList>
    </citation>
    <scope>NUCLEOTIDE SEQUENCE</scope>
</reference>
<dbReference type="PANTHER" id="PTHR46542:SF1">
    <property type="entry name" value="X-BOX BINDING PROTEIN 1"/>
    <property type="match status" value="1"/>
</dbReference>
<feature type="region of interest" description="Disordered" evidence="7">
    <location>
        <begin position="105"/>
        <end position="137"/>
    </location>
</feature>
<organism evidence="9 10">
    <name type="scientific">Chironomus riparius</name>
    <dbReference type="NCBI Taxonomy" id="315576"/>
    <lineage>
        <taxon>Eukaryota</taxon>
        <taxon>Metazoa</taxon>
        <taxon>Ecdysozoa</taxon>
        <taxon>Arthropoda</taxon>
        <taxon>Hexapoda</taxon>
        <taxon>Insecta</taxon>
        <taxon>Pterygota</taxon>
        <taxon>Neoptera</taxon>
        <taxon>Endopterygota</taxon>
        <taxon>Diptera</taxon>
        <taxon>Nematocera</taxon>
        <taxon>Chironomoidea</taxon>
        <taxon>Chironomidae</taxon>
        <taxon>Chironominae</taxon>
        <taxon>Chironomus</taxon>
    </lineage>
</organism>
<dbReference type="InterPro" id="IPR046347">
    <property type="entry name" value="bZIP_sf"/>
</dbReference>
<dbReference type="InterPro" id="IPR052470">
    <property type="entry name" value="ER_Stress-Reg_TF"/>
</dbReference>
<feature type="region of interest" description="Disordered" evidence="7">
    <location>
        <begin position="217"/>
        <end position="242"/>
    </location>
</feature>
<feature type="domain" description="BZIP" evidence="8">
    <location>
        <begin position="44"/>
        <end position="107"/>
    </location>
</feature>
<dbReference type="PROSITE" id="PS00036">
    <property type="entry name" value="BZIP_BASIC"/>
    <property type="match status" value="1"/>
</dbReference>
<reference evidence="9" key="1">
    <citation type="submission" date="2022-01" db="EMBL/GenBank/DDBJ databases">
        <authorList>
            <person name="King R."/>
        </authorList>
    </citation>
    <scope>NUCLEOTIDE SEQUENCE</scope>
</reference>
<evidence type="ECO:0000256" key="4">
    <source>
        <dbReference type="ARBA" id="ARBA00023163"/>
    </source>
</evidence>
<evidence type="ECO:0000313" key="9">
    <source>
        <dbReference type="EMBL" id="CAG9799579.1"/>
    </source>
</evidence>
<protein>
    <recommendedName>
        <fullName evidence="6">X-box-binding protein 1</fullName>
    </recommendedName>
</protein>
<dbReference type="GO" id="GO:0000981">
    <property type="term" value="F:DNA-binding transcription factor activity, RNA polymerase II-specific"/>
    <property type="evidence" value="ECO:0007669"/>
    <property type="project" value="TreeGrafter"/>
</dbReference>
<dbReference type="GO" id="GO:0005634">
    <property type="term" value="C:nucleus"/>
    <property type="evidence" value="ECO:0007669"/>
    <property type="project" value="UniProtKB-ARBA"/>
</dbReference>
<feature type="compositionally biased region" description="Low complexity" evidence="7">
    <location>
        <begin position="13"/>
        <end position="23"/>
    </location>
</feature>
<dbReference type="AlphaFoldDB" id="A0A9N9RLS4"/>